<dbReference type="Gene3D" id="1.10.10.10">
    <property type="entry name" value="Winged helix-like DNA-binding domain superfamily/Winged helix DNA-binding domain"/>
    <property type="match status" value="1"/>
</dbReference>
<dbReference type="GO" id="GO:0003677">
    <property type="term" value="F:DNA binding"/>
    <property type="evidence" value="ECO:0007669"/>
    <property type="project" value="UniProtKB-KW"/>
</dbReference>
<evidence type="ECO:0000259" key="4">
    <source>
        <dbReference type="PROSITE" id="PS50987"/>
    </source>
</evidence>
<dbReference type="PANTHER" id="PTHR33154:SF12">
    <property type="entry name" value="TRANSCRIPTIONAL REGULATORY PROTEIN"/>
    <property type="match status" value="1"/>
</dbReference>
<dbReference type="Pfam" id="PF12840">
    <property type="entry name" value="HTH_20"/>
    <property type="match status" value="1"/>
</dbReference>
<organism evidence="5 6">
    <name type="scientific">Frankia canadensis</name>
    <dbReference type="NCBI Taxonomy" id="1836972"/>
    <lineage>
        <taxon>Bacteria</taxon>
        <taxon>Bacillati</taxon>
        <taxon>Actinomycetota</taxon>
        <taxon>Actinomycetes</taxon>
        <taxon>Frankiales</taxon>
        <taxon>Frankiaceae</taxon>
        <taxon>Frankia</taxon>
    </lineage>
</organism>
<keyword evidence="1" id="KW-0805">Transcription regulation</keyword>
<dbReference type="Proteomes" id="UP000234331">
    <property type="component" value="Unassembled WGS sequence"/>
</dbReference>
<dbReference type="PROSITE" id="PS50987">
    <property type="entry name" value="HTH_ARSR_2"/>
    <property type="match status" value="1"/>
</dbReference>
<evidence type="ECO:0000313" key="5">
    <source>
        <dbReference type="EMBL" id="SNQ49501.1"/>
    </source>
</evidence>
<keyword evidence="3" id="KW-0804">Transcription</keyword>
<keyword evidence="6" id="KW-1185">Reference proteome</keyword>
<dbReference type="InterPro" id="IPR011991">
    <property type="entry name" value="ArsR-like_HTH"/>
</dbReference>
<dbReference type="SUPFAM" id="SSF46785">
    <property type="entry name" value="Winged helix' DNA-binding domain"/>
    <property type="match status" value="1"/>
</dbReference>
<keyword evidence="2" id="KW-0238">DNA-binding</keyword>
<sequence length="219" mass="24011">MFTTLVEHLEKVVHLHRHVPRFTGGDELSVLHGRLVDVGGAGGAYLGGDVPPGRHAAAFGQPGADEHLGSVAQRGHRPTGCRGFTDEVQRRLVPAQLAGGEATRHEQGVVVLRLRAFPEPEQDRIDFVSVLKALADPVRLRILRTLADDRYHPCSVQEYELDLHKSTLSHRFRTLREAGVTSTRVRGREHAVQLRRDDLDARFPGLLGSVLAAAADIDA</sequence>
<evidence type="ECO:0000256" key="3">
    <source>
        <dbReference type="ARBA" id="ARBA00023163"/>
    </source>
</evidence>
<dbReference type="CDD" id="cd00090">
    <property type="entry name" value="HTH_ARSR"/>
    <property type="match status" value="1"/>
</dbReference>
<dbReference type="InterPro" id="IPR001845">
    <property type="entry name" value="HTH_ArsR_DNA-bd_dom"/>
</dbReference>
<dbReference type="AlphaFoldDB" id="A0A2I2KV21"/>
<dbReference type="SMART" id="SM00418">
    <property type="entry name" value="HTH_ARSR"/>
    <property type="match status" value="1"/>
</dbReference>
<dbReference type="InterPro" id="IPR051081">
    <property type="entry name" value="HTH_MetalResp_TranReg"/>
</dbReference>
<dbReference type="EMBL" id="FZMO01000268">
    <property type="protein sequence ID" value="SNQ49501.1"/>
    <property type="molecule type" value="Genomic_DNA"/>
</dbReference>
<evidence type="ECO:0000256" key="2">
    <source>
        <dbReference type="ARBA" id="ARBA00023125"/>
    </source>
</evidence>
<proteinExistence type="predicted"/>
<name>A0A2I2KV21_9ACTN</name>
<gene>
    <name evidence="5" type="ORF">FRACA_340012</name>
</gene>
<dbReference type="InterPro" id="IPR036390">
    <property type="entry name" value="WH_DNA-bd_sf"/>
</dbReference>
<protein>
    <submittedName>
        <fullName evidence="5">Uncharacterized HTH-type transcriptional regulator YczG (Modular protein)</fullName>
    </submittedName>
</protein>
<reference evidence="5 6" key="1">
    <citation type="submission" date="2017-06" db="EMBL/GenBank/DDBJ databases">
        <authorList>
            <person name="Kim H.J."/>
            <person name="Triplett B.A."/>
        </authorList>
    </citation>
    <scope>NUCLEOTIDE SEQUENCE [LARGE SCALE GENOMIC DNA]</scope>
    <source>
        <strain evidence="5">FRACA_ARgP5</strain>
    </source>
</reference>
<evidence type="ECO:0000313" key="6">
    <source>
        <dbReference type="Proteomes" id="UP000234331"/>
    </source>
</evidence>
<accession>A0A2I2KV21</accession>
<dbReference type="PRINTS" id="PR00778">
    <property type="entry name" value="HTHARSR"/>
</dbReference>
<feature type="domain" description="HTH arsR-type" evidence="4">
    <location>
        <begin position="119"/>
        <end position="214"/>
    </location>
</feature>
<dbReference type="PANTHER" id="PTHR33154">
    <property type="entry name" value="TRANSCRIPTIONAL REGULATOR, ARSR FAMILY"/>
    <property type="match status" value="1"/>
</dbReference>
<dbReference type="InterPro" id="IPR036388">
    <property type="entry name" value="WH-like_DNA-bd_sf"/>
</dbReference>
<evidence type="ECO:0000256" key="1">
    <source>
        <dbReference type="ARBA" id="ARBA00023015"/>
    </source>
</evidence>
<dbReference type="GO" id="GO:0003700">
    <property type="term" value="F:DNA-binding transcription factor activity"/>
    <property type="evidence" value="ECO:0007669"/>
    <property type="project" value="InterPro"/>
</dbReference>